<organism evidence="2 3">
    <name type="scientific">Arachis hypogaea</name>
    <name type="common">Peanut</name>
    <dbReference type="NCBI Taxonomy" id="3818"/>
    <lineage>
        <taxon>Eukaryota</taxon>
        <taxon>Viridiplantae</taxon>
        <taxon>Streptophyta</taxon>
        <taxon>Embryophyta</taxon>
        <taxon>Tracheophyta</taxon>
        <taxon>Spermatophyta</taxon>
        <taxon>Magnoliopsida</taxon>
        <taxon>eudicotyledons</taxon>
        <taxon>Gunneridae</taxon>
        <taxon>Pentapetalae</taxon>
        <taxon>rosids</taxon>
        <taxon>fabids</taxon>
        <taxon>Fabales</taxon>
        <taxon>Fabaceae</taxon>
        <taxon>Papilionoideae</taxon>
        <taxon>50 kb inversion clade</taxon>
        <taxon>dalbergioids sensu lato</taxon>
        <taxon>Dalbergieae</taxon>
        <taxon>Pterocarpus clade</taxon>
        <taxon>Arachis</taxon>
    </lineage>
</organism>
<sequence length="71" mass="8349">MPNRKVLAVDLAHQTCDCGRFQVERLPCLYVIACYANQRLDWQLYVNNVYKMIDVYNVYIFESESLGDPEI</sequence>
<dbReference type="AlphaFoldDB" id="A0A445BMA7"/>
<protein>
    <recommendedName>
        <fullName evidence="1">SWIM-type domain-containing protein</fullName>
    </recommendedName>
</protein>
<evidence type="ECO:0000313" key="2">
    <source>
        <dbReference type="EMBL" id="RYR39802.1"/>
    </source>
</evidence>
<proteinExistence type="predicted"/>
<keyword evidence="3" id="KW-1185">Reference proteome</keyword>
<accession>A0A445BMA7</accession>
<evidence type="ECO:0000313" key="3">
    <source>
        <dbReference type="Proteomes" id="UP000289738"/>
    </source>
</evidence>
<dbReference type="EMBL" id="SDMP01000009">
    <property type="protein sequence ID" value="RYR39802.1"/>
    <property type="molecule type" value="Genomic_DNA"/>
</dbReference>
<dbReference type="Pfam" id="PF04434">
    <property type="entry name" value="SWIM"/>
    <property type="match status" value="1"/>
</dbReference>
<reference evidence="2 3" key="1">
    <citation type="submission" date="2019-01" db="EMBL/GenBank/DDBJ databases">
        <title>Sequencing of cultivated peanut Arachis hypogaea provides insights into genome evolution and oil improvement.</title>
        <authorList>
            <person name="Chen X."/>
        </authorList>
    </citation>
    <scope>NUCLEOTIDE SEQUENCE [LARGE SCALE GENOMIC DNA]</scope>
    <source>
        <strain evidence="3">cv. Fuhuasheng</strain>
        <tissue evidence="2">Leaves</tissue>
    </source>
</reference>
<dbReference type="Proteomes" id="UP000289738">
    <property type="component" value="Chromosome A09"/>
</dbReference>
<evidence type="ECO:0000259" key="1">
    <source>
        <dbReference type="Pfam" id="PF04434"/>
    </source>
</evidence>
<gene>
    <name evidence="2" type="ORF">Ahy_A09g045401</name>
</gene>
<dbReference type="GO" id="GO:0008270">
    <property type="term" value="F:zinc ion binding"/>
    <property type="evidence" value="ECO:0007669"/>
    <property type="project" value="InterPro"/>
</dbReference>
<feature type="domain" description="SWIM-type" evidence="1">
    <location>
        <begin position="10"/>
        <end position="28"/>
    </location>
</feature>
<comment type="caution">
    <text evidence="2">The sequence shown here is derived from an EMBL/GenBank/DDBJ whole genome shotgun (WGS) entry which is preliminary data.</text>
</comment>
<name>A0A445BMA7_ARAHY</name>
<dbReference type="InterPro" id="IPR007527">
    <property type="entry name" value="Znf_SWIM"/>
</dbReference>